<proteinExistence type="predicted"/>
<gene>
    <name evidence="5" type="ORF">CINCED_3A019598</name>
</gene>
<dbReference type="Pfam" id="PF00385">
    <property type="entry name" value="Chromo"/>
    <property type="match status" value="1"/>
</dbReference>
<keyword evidence="6" id="KW-1185">Reference proteome</keyword>
<evidence type="ECO:0000256" key="1">
    <source>
        <dbReference type="ARBA" id="ARBA00004123"/>
    </source>
</evidence>
<evidence type="ECO:0000259" key="4">
    <source>
        <dbReference type="PROSITE" id="PS50013"/>
    </source>
</evidence>
<dbReference type="GO" id="GO:0005634">
    <property type="term" value="C:nucleus"/>
    <property type="evidence" value="ECO:0007669"/>
    <property type="project" value="UniProtKB-SubCell"/>
</dbReference>
<name>A0A5E4MSK6_9HEMI</name>
<organism evidence="5 6">
    <name type="scientific">Cinara cedri</name>
    <dbReference type="NCBI Taxonomy" id="506608"/>
    <lineage>
        <taxon>Eukaryota</taxon>
        <taxon>Metazoa</taxon>
        <taxon>Ecdysozoa</taxon>
        <taxon>Arthropoda</taxon>
        <taxon>Hexapoda</taxon>
        <taxon>Insecta</taxon>
        <taxon>Pterygota</taxon>
        <taxon>Neoptera</taxon>
        <taxon>Paraneoptera</taxon>
        <taxon>Hemiptera</taxon>
        <taxon>Sternorrhyncha</taxon>
        <taxon>Aphidomorpha</taxon>
        <taxon>Aphidoidea</taxon>
        <taxon>Aphididae</taxon>
        <taxon>Lachninae</taxon>
        <taxon>Cinara</taxon>
    </lineage>
</organism>
<evidence type="ECO:0000313" key="5">
    <source>
        <dbReference type="EMBL" id="VVC33874.1"/>
    </source>
</evidence>
<dbReference type="PANTHER" id="PTHR45913:SF19">
    <property type="entry name" value="LOW QUALITY PROTEIN: ZINC FINGER BED DOMAIN-CONTAINING PROTEIN 5-LIKE"/>
    <property type="match status" value="1"/>
</dbReference>
<dbReference type="GO" id="GO:0003676">
    <property type="term" value="F:nucleic acid binding"/>
    <property type="evidence" value="ECO:0007669"/>
    <property type="project" value="InterPro"/>
</dbReference>
<dbReference type="EMBL" id="CABPRJ010000978">
    <property type="protein sequence ID" value="VVC33874.1"/>
    <property type="molecule type" value="Genomic_DNA"/>
</dbReference>
<dbReference type="Proteomes" id="UP000325440">
    <property type="component" value="Unassembled WGS sequence"/>
</dbReference>
<dbReference type="PANTHER" id="PTHR45913">
    <property type="entry name" value="EPM2A-INTERACTING PROTEIN 1"/>
    <property type="match status" value="1"/>
</dbReference>
<dbReference type="Gene3D" id="2.40.50.40">
    <property type="match status" value="1"/>
</dbReference>
<dbReference type="SUPFAM" id="SSF54160">
    <property type="entry name" value="Chromo domain-like"/>
    <property type="match status" value="1"/>
</dbReference>
<dbReference type="PROSITE" id="PS50013">
    <property type="entry name" value="CHROMO_2"/>
    <property type="match status" value="1"/>
</dbReference>
<feature type="region of interest" description="Disordered" evidence="3">
    <location>
        <begin position="1"/>
        <end position="34"/>
    </location>
</feature>
<dbReference type="CDD" id="cd00024">
    <property type="entry name" value="CD_CSD"/>
    <property type="match status" value="1"/>
</dbReference>
<feature type="compositionally biased region" description="Acidic residues" evidence="3">
    <location>
        <begin position="1"/>
        <end position="15"/>
    </location>
</feature>
<protein>
    <submittedName>
        <fullName evidence="5">Chromo/chromo shadow domain,Chromo domain, conserved site,Chromo domain,Chromo domain-like</fullName>
    </submittedName>
</protein>
<keyword evidence="2" id="KW-0539">Nucleus</keyword>
<dbReference type="InterPro" id="IPR016197">
    <property type="entry name" value="Chromo-like_dom_sf"/>
</dbReference>
<reference evidence="5 6" key="1">
    <citation type="submission" date="2019-08" db="EMBL/GenBank/DDBJ databases">
        <authorList>
            <person name="Alioto T."/>
            <person name="Alioto T."/>
            <person name="Gomez Garrido J."/>
        </authorList>
    </citation>
    <scope>NUCLEOTIDE SEQUENCE [LARGE SCALE GENOMIC DNA]</scope>
</reference>
<dbReference type="Gene3D" id="3.30.420.10">
    <property type="entry name" value="Ribonuclease H-like superfamily/Ribonuclease H"/>
    <property type="match status" value="1"/>
</dbReference>
<dbReference type="InterPro" id="IPR036397">
    <property type="entry name" value="RNaseH_sf"/>
</dbReference>
<sequence length="459" mass="53589">MDIEECNLISDDDDVAPPSKIPETKKIKKKRGKKRKAKIIVEENKDDEPIQEKTDKEFVSGELYKQMNLVGRPGYEITTILNKREKYLDVEYLIRWEGYGDDYTSWVPAGLLQCDDMLAEFEKVWNLNCGDYKLHLLKLKEKMKLKKKRYVSTQHQMMAHSSHFNVDFLRMGINAEIKENPNVKKSYAFGFMYEDDCPQCVICSEILTNSSMAPAKLTRHLETKHQQYKNIFQLLNELSLSLQGTQQKIVFHSYSKIEGQKKIIKLWITRIQNNCFEMFSTLMEFISEKNKPMTQQNIGNIIEDEDIITITDFEDLPNDYDNTDNATNTTNKKVENKFIYDILSTSTLKRNWTNYTPVDLKSRSILTDSPIISGTPVLEHPSYSPELAPCDFYLFPKIKSALKGIRFESMEEVKQKSAELLNGLTKTDFQHCLEQWKKRMKRCVVRGREYIEGEHLNVE</sequence>
<dbReference type="InterPro" id="IPR023779">
    <property type="entry name" value="Chromodomain_CS"/>
</dbReference>
<dbReference type="SMART" id="SM00298">
    <property type="entry name" value="CHROMO"/>
    <property type="match status" value="1"/>
</dbReference>
<accession>A0A5E4MSK6</accession>
<dbReference type="InterPro" id="IPR023780">
    <property type="entry name" value="Chromo_domain"/>
</dbReference>
<dbReference type="OrthoDB" id="10017160at2759"/>
<dbReference type="GO" id="GO:0005694">
    <property type="term" value="C:chromosome"/>
    <property type="evidence" value="ECO:0007669"/>
    <property type="project" value="UniProtKB-ARBA"/>
</dbReference>
<evidence type="ECO:0000256" key="3">
    <source>
        <dbReference type="SAM" id="MobiDB-lite"/>
    </source>
</evidence>
<comment type="subcellular location">
    <subcellularLocation>
        <location evidence="1">Nucleus</location>
    </subcellularLocation>
</comment>
<dbReference type="InterPro" id="IPR000953">
    <property type="entry name" value="Chromo/chromo_shadow_dom"/>
</dbReference>
<feature type="domain" description="Chromo" evidence="4">
    <location>
        <begin position="75"/>
        <end position="123"/>
    </location>
</feature>
<dbReference type="PROSITE" id="PS00598">
    <property type="entry name" value="CHROMO_1"/>
    <property type="match status" value="1"/>
</dbReference>
<evidence type="ECO:0000256" key="2">
    <source>
        <dbReference type="ARBA" id="ARBA00023242"/>
    </source>
</evidence>
<dbReference type="AlphaFoldDB" id="A0A5E4MSK6"/>
<evidence type="ECO:0000313" key="6">
    <source>
        <dbReference type="Proteomes" id="UP000325440"/>
    </source>
</evidence>